<protein>
    <submittedName>
        <fullName evidence="3">GAF domain-containing protein</fullName>
    </submittedName>
</protein>
<reference evidence="3 4" key="1">
    <citation type="submission" date="2016-12" db="EMBL/GenBank/DDBJ databases">
        <authorList>
            <person name="Song W.-J."/>
            <person name="Kurnit D.M."/>
        </authorList>
    </citation>
    <scope>NUCLEOTIDE SEQUENCE [LARGE SCALE GENOMIC DNA]</scope>
    <source>
        <strain evidence="3 4">DSM 43162</strain>
    </source>
</reference>
<dbReference type="SUPFAM" id="SSF55781">
    <property type="entry name" value="GAF domain-like"/>
    <property type="match status" value="1"/>
</dbReference>
<gene>
    <name evidence="3" type="ORF">SAMN05660350_01310</name>
</gene>
<dbReference type="EMBL" id="FRDM01000004">
    <property type="protein sequence ID" value="SHN65175.1"/>
    <property type="molecule type" value="Genomic_DNA"/>
</dbReference>
<dbReference type="Gene3D" id="3.30.450.40">
    <property type="match status" value="1"/>
</dbReference>
<dbReference type="InterPro" id="IPR003018">
    <property type="entry name" value="GAF"/>
</dbReference>
<evidence type="ECO:0000313" key="3">
    <source>
        <dbReference type="EMBL" id="SHN65175.1"/>
    </source>
</evidence>
<feature type="domain" description="GAF" evidence="2">
    <location>
        <begin position="23"/>
        <end position="171"/>
    </location>
</feature>
<dbReference type="Proteomes" id="UP000184428">
    <property type="component" value="Unassembled WGS sequence"/>
</dbReference>
<feature type="region of interest" description="Disordered" evidence="1">
    <location>
        <begin position="173"/>
        <end position="219"/>
    </location>
</feature>
<name>A0A1M7T307_9ACTN</name>
<dbReference type="SMART" id="SM00065">
    <property type="entry name" value="GAF"/>
    <property type="match status" value="1"/>
</dbReference>
<dbReference type="Pfam" id="PF13185">
    <property type="entry name" value="GAF_2"/>
    <property type="match status" value="1"/>
</dbReference>
<dbReference type="RefSeq" id="WP_208983325.1">
    <property type="nucleotide sequence ID" value="NZ_FRDM01000004.1"/>
</dbReference>
<evidence type="ECO:0000256" key="1">
    <source>
        <dbReference type="SAM" id="MobiDB-lite"/>
    </source>
</evidence>
<dbReference type="AlphaFoldDB" id="A0A1M7T307"/>
<organism evidence="3 4">
    <name type="scientific">Geodermatophilus obscurus</name>
    <dbReference type="NCBI Taxonomy" id="1861"/>
    <lineage>
        <taxon>Bacteria</taxon>
        <taxon>Bacillati</taxon>
        <taxon>Actinomycetota</taxon>
        <taxon>Actinomycetes</taxon>
        <taxon>Geodermatophilales</taxon>
        <taxon>Geodermatophilaceae</taxon>
        <taxon>Geodermatophilus</taxon>
    </lineage>
</organism>
<proteinExistence type="predicted"/>
<accession>A0A1M7T307</accession>
<evidence type="ECO:0000259" key="2">
    <source>
        <dbReference type="SMART" id="SM00065"/>
    </source>
</evidence>
<dbReference type="InterPro" id="IPR029016">
    <property type="entry name" value="GAF-like_dom_sf"/>
</dbReference>
<sequence length="219" mass="23966">MVREQRLIEVFVELADTLVEQFDVVGLLQTLTERCVDLVDTDAAGLLLDDQRGNLRLIAHTHESARLLELFELQQQEGPCLDYFATGQVIANIDLATATDRWPVFTRAAREVGFGTSHAVPLRLRQQVIGALNLFRAERRPLSDNDLAVAQGLAGIATIGLLHERASATRSCSPSSCKPPCTAGSSSSRRKASCRPRPEQAWRRPSPSCAPTPAAPDNR</sequence>
<evidence type="ECO:0000313" key="4">
    <source>
        <dbReference type="Proteomes" id="UP000184428"/>
    </source>
</evidence>
<feature type="compositionally biased region" description="Pro residues" evidence="1">
    <location>
        <begin position="208"/>
        <end position="219"/>
    </location>
</feature>